<dbReference type="EMBL" id="FNLM01000038">
    <property type="protein sequence ID" value="SDU87368.1"/>
    <property type="molecule type" value="Genomic_DNA"/>
</dbReference>
<evidence type="ECO:0000256" key="1">
    <source>
        <dbReference type="SAM" id="MobiDB-lite"/>
    </source>
</evidence>
<proteinExistence type="predicted"/>
<sequence length="154" mass="15905">MTTVTLGWEGTKAEIPLYQNSDLVFSLDPIDATSGNITSWPVGAASTLYFFEGDPVRNATTPIISIPGVVEPPSIDYVVQQETLAPSSGGPPTSCSRCRCPKPHPGISPLLRESSPPCLSGPTTTAPDIGSTITGGNTSTSPPNKPSTSTSTTT</sequence>
<feature type="compositionally biased region" description="Polar residues" evidence="1">
    <location>
        <begin position="82"/>
        <end position="96"/>
    </location>
</feature>
<feature type="region of interest" description="Disordered" evidence="1">
    <location>
        <begin position="82"/>
        <end position="154"/>
    </location>
</feature>
<organism evidence="3 4">
    <name type="scientific">Gordonia westfalica</name>
    <dbReference type="NCBI Taxonomy" id="158898"/>
    <lineage>
        <taxon>Bacteria</taxon>
        <taxon>Bacillati</taxon>
        <taxon>Actinomycetota</taxon>
        <taxon>Actinomycetes</taxon>
        <taxon>Mycobacteriales</taxon>
        <taxon>Gordoniaceae</taxon>
        <taxon>Gordonia</taxon>
    </lineage>
</organism>
<dbReference type="SUPFAM" id="SSF56655">
    <property type="entry name" value="Carbohydrate phosphatase"/>
    <property type="match status" value="1"/>
</dbReference>
<feature type="domain" description="LtfC/p132/Gp6 beta-sandwich" evidence="2">
    <location>
        <begin position="12"/>
        <end position="86"/>
    </location>
</feature>
<protein>
    <recommendedName>
        <fullName evidence="2">LtfC/p132/Gp6 beta-sandwich domain-containing protein</fullName>
    </recommendedName>
</protein>
<feature type="compositionally biased region" description="Low complexity" evidence="1">
    <location>
        <begin position="129"/>
        <end position="154"/>
    </location>
</feature>
<evidence type="ECO:0000259" key="2">
    <source>
        <dbReference type="Pfam" id="PF23926"/>
    </source>
</evidence>
<accession>A0A1H2M354</accession>
<dbReference type="STRING" id="158898.SAMN04488548_13821"/>
<evidence type="ECO:0000313" key="4">
    <source>
        <dbReference type="Proteomes" id="UP000183180"/>
    </source>
</evidence>
<gene>
    <name evidence="3" type="ORF">SAMN04488548_13821</name>
</gene>
<dbReference type="Proteomes" id="UP000183180">
    <property type="component" value="Unassembled WGS sequence"/>
</dbReference>
<dbReference type="InterPro" id="IPR055688">
    <property type="entry name" value="LtfC/p132/Gp6_b-sand"/>
</dbReference>
<reference evidence="3 4" key="1">
    <citation type="submission" date="2016-10" db="EMBL/GenBank/DDBJ databases">
        <authorList>
            <person name="de Groot N.N."/>
        </authorList>
    </citation>
    <scope>NUCLEOTIDE SEQUENCE [LARGE SCALE GENOMIC DNA]</scope>
    <source>
        <strain evidence="3 4">DSM 44215</strain>
    </source>
</reference>
<dbReference type="Pfam" id="PF23926">
    <property type="entry name" value="LtfC"/>
    <property type="match status" value="1"/>
</dbReference>
<evidence type="ECO:0000313" key="3">
    <source>
        <dbReference type="EMBL" id="SDU87368.1"/>
    </source>
</evidence>
<name>A0A1H2M354_9ACTN</name>
<dbReference type="AlphaFoldDB" id="A0A1H2M354"/>